<evidence type="ECO:0000256" key="15">
    <source>
        <dbReference type="PIRSR" id="PIRSR603739-50"/>
    </source>
</evidence>
<dbReference type="InterPro" id="IPR007197">
    <property type="entry name" value="rSAM"/>
</dbReference>
<feature type="modified residue" description="N6-(pyridoxal phosphate)lysine" evidence="15">
    <location>
        <position position="338"/>
    </location>
</feature>
<comment type="cofactor">
    <cofactor evidence="2 15">
        <name>pyridoxal 5'-phosphate</name>
        <dbReference type="ChEBI" id="CHEBI:597326"/>
    </cofactor>
</comment>
<evidence type="ECO:0000313" key="18">
    <source>
        <dbReference type="Proteomes" id="UP000190105"/>
    </source>
</evidence>
<dbReference type="InterPro" id="IPR003739">
    <property type="entry name" value="Lys_aminomutase/Glu_NH3_mut"/>
</dbReference>
<dbReference type="InterPro" id="IPR058240">
    <property type="entry name" value="rSAM_sf"/>
</dbReference>
<dbReference type="Pfam" id="PF04055">
    <property type="entry name" value="Radical_SAM"/>
    <property type="match status" value="1"/>
</dbReference>
<feature type="binding site" evidence="14">
    <location>
        <position position="130"/>
    </location>
    <ligand>
        <name>[4Fe-4S] cluster</name>
        <dbReference type="ChEBI" id="CHEBI:49883"/>
        <note>4Fe-4S-S-AdoMet</note>
    </ligand>
</feature>
<dbReference type="EMBL" id="FUYH01000004">
    <property type="protein sequence ID" value="SKA81413.1"/>
    <property type="molecule type" value="Genomic_DNA"/>
</dbReference>
<dbReference type="Gene3D" id="6.20.120.40">
    <property type="match status" value="1"/>
</dbReference>
<dbReference type="NCBIfam" id="TIGR03820">
    <property type="entry name" value="lys_2_3_AblA"/>
    <property type="match status" value="1"/>
</dbReference>
<keyword evidence="8" id="KW-0949">S-adenosyl-L-methionine</keyword>
<reference evidence="18" key="1">
    <citation type="submission" date="2017-02" db="EMBL/GenBank/DDBJ databases">
        <authorList>
            <person name="Varghese N."/>
            <person name="Submissions S."/>
        </authorList>
    </citation>
    <scope>NUCLEOTIDE SEQUENCE [LARGE SCALE GENOMIC DNA]</scope>
    <source>
        <strain evidence="18">USBA 833</strain>
    </source>
</reference>
<dbReference type="CDD" id="cd01335">
    <property type="entry name" value="Radical_SAM"/>
    <property type="match status" value="1"/>
</dbReference>
<dbReference type="SFLD" id="SFLDS00029">
    <property type="entry name" value="Radical_SAM"/>
    <property type="match status" value="1"/>
</dbReference>
<evidence type="ECO:0000256" key="1">
    <source>
        <dbReference type="ARBA" id="ARBA00000911"/>
    </source>
</evidence>
<protein>
    <recommendedName>
        <fullName evidence="6">L-lysine 2,3-aminomutase</fullName>
        <ecNumber evidence="5">5.4.3.2</ecNumber>
    </recommendedName>
</protein>
<evidence type="ECO:0000256" key="8">
    <source>
        <dbReference type="ARBA" id="ARBA00022691"/>
    </source>
</evidence>
<keyword evidence="9 14" id="KW-0479">Metal-binding</keyword>
<dbReference type="FunFam" id="3.20.20.70:FF:000095">
    <property type="entry name" value="Lysine 2,3-aminomutase"/>
    <property type="match status" value="1"/>
</dbReference>
<dbReference type="InterPro" id="IPR022459">
    <property type="entry name" value="Lysine_aminomutase"/>
</dbReference>
<evidence type="ECO:0000256" key="5">
    <source>
        <dbReference type="ARBA" id="ARBA00012144"/>
    </source>
</evidence>
<keyword evidence="11" id="KW-0408">Iron</keyword>
<evidence type="ECO:0000256" key="2">
    <source>
        <dbReference type="ARBA" id="ARBA00001933"/>
    </source>
</evidence>
<evidence type="ECO:0000256" key="4">
    <source>
        <dbReference type="ARBA" id="ARBA00008703"/>
    </source>
</evidence>
<keyword evidence="18" id="KW-1185">Reference proteome</keyword>
<evidence type="ECO:0000256" key="11">
    <source>
        <dbReference type="ARBA" id="ARBA00023004"/>
    </source>
</evidence>
<feature type="binding site" evidence="14">
    <location>
        <position position="126"/>
    </location>
    <ligand>
        <name>[4Fe-4S] cluster</name>
        <dbReference type="ChEBI" id="CHEBI:49883"/>
        <note>4Fe-4S-S-AdoMet</note>
    </ligand>
</feature>
<dbReference type="PIRSF" id="PIRSF004911">
    <property type="entry name" value="DUF160"/>
    <property type="match status" value="1"/>
</dbReference>
<accession>A0A1T4WVN5</accession>
<evidence type="ECO:0000256" key="9">
    <source>
        <dbReference type="ARBA" id="ARBA00022723"/>
    </source>
</evidence>
<dbReference type="RefSeq" id="WP_078695690.1">
    <property type="nucleotide sequence ID" value="NZ_FUYH01000004.1"/>
</dbReference>
<dbReference type="STRING" id="1147123.SAMN05443428_10456"/>
<keyword evidence="7 14" id="KW-0004">4Fe-4S</keyword>
<evidence type="ECO:0000256" key="7">
    <source>
        <dbReference type="ARBA" id="ARBA00022485"/>
    </source>
</evidence>
<gene>
    <name evidence="17" type="ORF">SAMN05443428_10456</name>
</gene>
<dbReference type="PANTHER" id="PTHR30538:SF1">
    <property type="entry name" value="L-LYSINE 2,3-AMINOMUTASE"/>
    <property type="match status" value="1"/>
</dbReference>
<dbReference type="PROSITE" id="PS51918">
    <property type="entry name" value="RADICAL_SAM"/>
    <property type="match status" value="1"/>
</dbReference>
<feature type="binding site" evidence="14">
    <location>
        <position position="133"/>
    </location>
    <ligand>
        <name>[4Fe-4S] cluster</name>
        <dbReference type="ChEBI" id="CHEBI:49883"/>
        <note>4Fe-4S-S-AdoMet</note>
    </ligand>
</feature>
<evidence type="ECO:0000256" key="3">
    <source>
        <dbReference type="ARBA" id="ARBA00001966"/>
    </source>
</evidence>
<feature type="domain" description="Radical SAM core" evidence="16">
    <location>
        <begin position="112"/>
        <end position="323"/>
    </location>
</feature>
<proteinExistence type="inferred from homology"/>
<keyword evidence="12 14" id="KW-0411">Iron-sulfur</keyword>
<dbReference type="SFLD" id="SFLDG01070">
    <property type="entry name" value="PLP-dependent"/>
    <property type="match status" value="1"/>
</dbReference>
<dbReference type="SUPFAM" id="SSF102114">
    <property type="entry name" value="Radical SAM enzymes"/>
    <property type="match status" value="1"/>
</dbReference>
<evidence type="ECO:0000256" key="13">
    <source>
        <dbReference type="ARBA" id="ARBA00023235"/>
    </source>
</evidence>
<dbReference type="NCBIfam" id="TIGR00238">
    <property type="entry name" value="KamA family radical SAM protein"/>
    <property type="match status" value="1"/>
</dbReference>
<organism evidence="17 18">
    <name type="scientific">Caloramator quimbayensis</name>
    <dbReference type="NCBI Taxonomy" id="1147123"/>
    <lineage>
        <taxon>Bacteria</taxon>
        <taxon>Bacillati</taxon>
        <taxon>Bacillota</taxon>
        <taxon>Clostridia</taxon>
        <taxon>Eubacteriales</taxon>
        <taxon>Clostridiaceae</taxon>
        <taxon>Caloramator</taxon>
    </lineage>
</organism>
<keyword evidence="10 15" id="KW-0663">Pyridoxal phosphate</keyword>
<keyword evidence="13" id="KW-0413">Isomerase</keyword>
<dbReference type="PANTHER" id="PTHR30538">
    <property type="entry name" value="LYSINE 2,3-AMINOMUTASE-RELATED"/>
    <property type="match status" value="1"/>
</dbReference>
<evidence type="ECO:0000256" key="6">
    <source>
        <dbReference type="ARBA" id="ARBA00022363"/>
    </source>
</evidence>
<dbReference type="Gene3D" id="3.20.20.70">
    <property type="entry name" value="Aldolase class I"/>
    <property type="match status" value="1"/>
</dbReference>
<name>A0A1T4WVN5_9CLOT</name>
<comment type="cofactor">
    <cofactor evidence="3">
        <name>[4Fe-4S] cluster</name>
        <dbReference type="ChEBI" id="CHEBI:49883"/>
    </cofactor>
</comment>
<dbReference type="SFLD" id="SFLDF00283">
    <property type="entry name" value="L-lysine_2_3-aminomutase_(LAM"/>
    <property type="match status" value="1"/>
</dbReference>
<comment type="similarity">
    <text evidence="4">Belongs to the radical SAM superfamily. KamA family.</text>
</comment>
<dbReference type="GO" id="GO:0051539">
    <property type="term" value="F:4 iron, 4 sulfur cluster binding"/>
    <property type="evidence" value="ECO:0007669"/>
    <property type="project" value="UniProtKB-KW"/>
</dbReference>
<dbReference type="Gene3D" id="6.10.140.1170">
    <property type="match status" value="1"/>
</dbReference>
<comment type="catalytic activity">
    <reaction evidence="1">
        <text>L-lysine = (3S)-3,6-diaminohexanoate</text>
        <dbReference type="Rhea" id="RHEA:19177"/>
        <dbReference type="ChEBI" id="CHEBI:32551"/>
        <dbReference type="ChEBI" id="CHEBI:57434"/>
        <dbReference type="EC" id="5.4.3.2"/>
    </reaction>
</comment>
<dbReference type="Pfam" id="PF12544">
    <property type="entry name" value="LAM_C"/>
    <property type="match status" value="1"/>
</dbReference>
<evidence type="ECO:0000256" key="12">
    <source>
        <dbReference type="ARBA" id="ARBA00023014"/>
    </source>
</evidence>
<sequence length="423" mass="48728">MRNYKEISLWKNVTESQWNDWKWQVKNRITTVEELSKIINLVPEEIDGINECLKSLRMAISPYYATLINPENPNDPIRKQAVPTIAELHYSNEDMKDPLHEDSLSPVPCLVHSYPDRVLFLITDMCSMYCRHCTRRRYAGHNDLPTPQLQIEKALEYIRNTAKVRDVLLSGGDALMIDDDKLEYIIKELRKIPHVEIVRLGSRTPVVNPMRITDELVNMLKKYHPIWLNTHFNHPNEITEYSIKACEKLADAGIPLGNQSVLLRGINDCVHIQKELVHKLVMMRVRPYYLYQCDLSEGIEHFRTKVSKGIEIIEGLRGHTSGFCIPTFVIDAPGGGGKIPVMPQYLISQSPEKVILRNYEGVITTYIQPNYDINASCNCSVCKSKEKGYESTGVFRLIETNEINIEPKKLDREKRIGKYSKNM</sequence>
<dbReference type="OrthoDB" id="9768064at2"/>
<evidence type="ECO:0000256" key="14">
    <source>
        <dbReference type="PIRSR" id="PIRSR004911-1"/>
    </source>
</evidence>
<dbReference type="AlphaFoldDB" id="A0A1T4WVN5"/>
<evidence type="ECO:0000259" key="16">
    <source>
        <dbReference type="PROSITE" id="PS51918"/>
    </source>
</evidence>
<evidence type="ECO:0000313" key="17">
    <source>
        <dbReference type="EMBL" id="SKA81413.1"/>
    </source>
</evidence>
<dbReference type="Proteomes" id="UP000190105">
    <property type="component" value="Unassembled WGS sequence"/>
</dbReference>
<dbReference type="GO" id="GO:0046872">
    <property type="term" value="F:metal ion binding"/>
    <property type="evidence" value="ECO:0007669"/>
    <property type="project" value="UniProtKB-KW"/>
</dbReference>
<dbReference type="EC" id="5.4.3.2" evidence="5"/>
<dbReference type="InterPro" id="IPR025895">
    <property type="entry name" value="LAM_C_dom"/>
</dbReference>
<dbReference type="InterPro" id="IPR013785">
    <property type="entry name" value="Aldolase_TIM"/>
</dbReference>
<dbReference type="GO" id="GO:0050066">
    <property type="term" value="F:L-lysine 2,3-aminomutase activity"/>
    <property type="evidence" value="ECO:0007669"/>
    <property type="project" value="UniProtKB-EC"/>
</dbReference>
<evidence type="ECO:0000256" key="10">
    <source>
        <dbReference type="ARBA" id="ARBA00022898"/>
    </source>
</evidence>